<evidence type="ECO:0000256" key="12">
    <source>
        <dbReference type="ARBA" id="ARBA00024334"/>
    </source>
</evidence>
<keyword evidence="5" id="KW-0808">Transferase</keyword>
<keyword evidence="10" id="KW-0106">Calcium</keyword>
<evidence type="ECO:0000256" key="10">
    <source>
        <dbReference type="ARBA" id="ARBA00022837"/>
    </source>
</evidence>
<dbReference type="GO" id="GO:0046872">
    <property type="term" value="F:metal ion binding"/>
    <property type="evidence" value="ECO:0007669"/>
    <property type="project" value="UniProtKB-KW"/>
</dbReference>
<keyword evidence="11 16" id="KW-0067">ATP-binding</keyword>
<evidence type="ECO:0000256" key="17">
    <source>
        <dbReference type="PIRSR" id="PIRSR630616-3"/>
    </source>
</evidence>
<dbReference type="InterPro" id="IPR017441">
    <property type="entry name" value="Protein_kinase_ATP_BS"/>
</dbReference>
<dbReference type="AlphaFoldDB" id="A0A1R2CC67"/>
<evidence type="ECO:0000313" key="22">
    <source>
        <dbReference type="Proteomes" id="UP000187209"/>
    </source>
</evidence>
<accession>A0A1R2CC67</accession>
<comment type="catalytic activity">
    <reaction evidence="13">
        <text>L-threonyl-[protein] + ATP = O-phospho-L-threonyl-[protein] + ADP + H(+)</text>
        <dbReference type="Rhea" id="RHEA:46608"/>
        <dbReference type="Rhea" id="RHEA-COMP:11060"/>
        <dbReference type="Rhea" id="RHEA-COMP:11605"/>
        <dbReference type="ChEBI" id="CHEBI:15378"/>
        <dbReference type="ChEBI" id="CHEBI:30013"/>
        <dbReference type="ChEBI" id="CHEBI:30616"/>
        <dbReference type="ChEBI" id="CHEBI:61977"/>
        <dbReference type="ChEBI" id="CHEBI:456216"/>
        <dbReference type="EC" id="2.7.11.1"/>
    </reaction>
</comment>
<keyword evidence="19" id="KW-0175">Coiled coil</keyword>
<comment type="caution">
    <text evidence="21">The sequence shown here is derived from an EMBL/GenBank/DDBJ whole genome shotgun (WGS) entry which is preliminary data.</text>
</comment>
<evidence type="ECO:0000256" key="4">
    <source>
        <dbReference type="ARBA" id="ARBA00022527"/>
    </source>
</evidence>
<keyword evidence="22" id="KW-1185">Reference proteome</keyword>
<comment type="subunit">
    <text evidence="2">Monomer.</text>
</comment>
<feature type="active site" description="Proton acceptor" evidence="15">
    <location>
        <position position="146"/>
    </location>
</feature>
<dbReference type="PROSITE" id="PS00108">
    <property type="entry name" value="PROTEIN_KINASE_ST"/>
    <property type="match status" value="1"/>
</dbReference>
<dbReference type="SUPFAM" id="SSF56112">
    <property type="entry name" value="Protein kinase-like (PK-like)"/>
    <property type="match status" value="1"/>
</dbReference>
<dbReference type="Pfam" id="PF00069">
    <property type="entry name" value="Pkinase"/>
    <property type="match status" value="1"/>
</dbReference>
<keyword evidence="6" id="KW-0479">Metal-binding</keyword>
<dbReference type="OrthoDB" id="302269at2759"/>
<dbReference type="FunFam" id="3.30.200.20:FF:000315">
    <property type="entry name" value="Calcium-dependent protein kinase 3"/>
    <property type="match status" value="1"/>
</dbReference>
<evidence type="ECO:0000256" key="14">
    <source>
        <dbReference type="ARBA" id="ARBA00048679"/>
    </source>
</evidence>
<dbReference type="Proteomes" id="UP000187209">
    <property type="component" value="Unassembled WGS sequence"/>
</dbReference>
<dbReference type="Gene3D" id="1.10.510.10">
    <property type="entry name" value="Transferase(Phosphotransferase) domain 1"/>
    <property type="match status" value="1"/>
</dbReference>
<evidence type="ECO:0000256" key="6">
    <source>
        <dbReference type="ARBA" id="ARBA00022723"/>
    </source>
</evidence>
<evidence type="ECO:0000256" key="19">
    <source>
        <dbReference type="SAM" id="Coils"/>
    </source>
</evidence>
<evidence type="ECO:0000313" key="21">
    <source>
        <dbReference type="EMBL" id="OMJ86614.1"/>
    </source>
</evidence>
<evidence type="ECO:0000256" key="2">
    <source>
        <dbReference type="ARBA" id="ARBA00011245"/>
    </source>
</evidence>
<proteinExistence type="inferred from homology"/>
<sequence>MTNQISNKTLLPPAVEQYHRADFEFQRKIGDGAFGQVWRVRHKKTLKQFAIKQVQKTKILRILDQFKREVTIMYTLDHPHIVKLYSHFEDDKFVYMVMDLIEGGSLFHKLSKENILLERVAAQYFREMVLAIEYLHTRDPAIIHRDIKPENIIIDKTGRLKLIDFGWANYVNKTAERMTSCGTLEYLPPEMVDERGHDTCADIWCLGIFLYEMLTGTTPFKANGKEKTMKNILTGSFKFPLGFSHVAKDLIMGMLEKDTMKRLDIFKVKAHRWLNVMQPIRETFIQNIPPKILSFVESEKTDDVTAYSENDTDEEPKATQETAFRKSIRDIKKKLNHSTKEILSNRSSLKENCKEYFNMCQKIKDLETRISEKNREIIRTIGNTKEMLSKIFDLNLDLERLEGQDTNSLTEKNKEIHKRLGELKNIIKLQQIYLENLKSQIKSSSQTQIEQEKALKYLQKQLLELKDNSIESKHKQKSSIYEMKLSLEIIKTQIKEKDKIIQNFNSADRILAKEVSDFIRDKMSLSKDFSRELNRKIEEAEETINEKEQQISELTIEYEMKKSQKLHFLRKKKDEFSRQMRKLRDEQRMLNMKKTEELRVDLKFRLNEARKVDFYVESTQIDQNKKRFEVSYKQNLKNMLIRLSKMKTKKSMEHKENINIIENNKSRIQEIELFIGELKSQYLYTDFIDDTSLYN</sequence>
<comment type="catalytic activity">
    <reaction evidence="14">
        <text>L-seryl-[protein] + ATP = O-phospho-L-seryl-[protein] + ADP + H(+)</text>
        <dbReference type="Rhea" id="RHEA:17989"/>
        <dbReference type="Rhea" id="RHEA-COMP:9863"/>
        <dbReference type="Rhea" id="RHEA-COMP:11604"/>
        <dbReference type="ChEBI" id="CHEBI:15378"/>
        <dbReference type="ChEBI" id="CHEBI:29999"/>
        <dbReference type="ChEBI" id="CHEBI:30616"/>
        <dbReference type="ChEBI" id="CHEBI:83421"/>
        <dbReference type="ChEBI" id="CHEBI:456216"/>
        <dbReference type="EC" id="2.7.11.1"/>
    </reaction>
</comment>
<keyword evidence="4" id="KW-0723">Serine/threonine-protein kinase</keyword>
<name>A0A1R2CC67_9CILI</name>
<evidence type="ECO:0000259" key="20">
    <source>
        <dbReference type="PROSITE" id="PS50011"/>
    </source>
</evidence>
<dbReference type="InterPro" id="IPR030616">
    <property type="entry name" value="Aur-like"/>
</dbReference>
<protein>
    <recommendedName>
        <fullName evidence="3">non-specific serine/threonine protein kinase</fullName>
        <ecNumber evidence="3">2.7.11.1</ecNumber>
    </recommendedName>
</protein>
<feature type="cross-link" description="Glycyl lysine isopeptide (Lys-Gly) (interchain with G-Cter in SUMO2)" evidence="17">
    <location>
        <position position="148"/>
    </location>
</feature>
<keyword evidence="9" id="KW-0418">Kinase</keyword>
<dbReference type="SMART" id="SM00220">
    <property type="entry name" value="S_TKc"/>
    <property type="match status" value="1"/>
</dbReference>
<dbReference type="FunFam" id="1.10.510.10:FF:000571">
    <property type="entry name" value="Maternal embryonic leucine zipper kinase"/>
    <property type="match status" value="1"/>
</dbReference>
<feature type="binding site" evidence="16 18">
    <location>
        <position position="52"/>
    </location>
    <ligand>
        <name>ATP</name>
        <dbReference type="ChEBI" id="CHEBI:30616"/>
    </ligand>
</feature>
<feature type="binding site" evidence="16">
    <location>
        <position position="164"/>
    </location>
    <ligand>
        <name>ATP</name>
        <dbReference type="ChEBI" id="CHEBI:30616"/>
    </ligand>
</feature>
<feature type="coiled-coil region" evidence="19">
    <location>
        <begin position="526"/>
        <end position="593"/>
    </location>
</feature>
<comment type="cofactor">
    <cofactor evidence="1">
        <name>Mg(2+)</name>
        <dbReference type="ChEBI" id="CHEBI:18420"/>
    </cofactor>
</comment>
<reference evidence="21 22" key="1">
    <citation type="submission" date="2016-11" db="EMBL/GenBank/DDBJ databases">
        <title>The macronuclear genome of Stentor coeruleus: a giant cell with tiny introns.</title>
        <authorList>
            <person name="Slabodnick M."/>
            <person name="Ruby J.G."/>
            <person name="Reiff S.B."/>
            <person name="Swart E.C."/>
            <person name="Gosai S."/>
            <person name="Prabakaran S."/>
            <person name="Witkowska E."/>
            <person name="Larue G.E."/>
            <person name="Fisher S."/>
            <person name="Freeman R.M."/>
            <person name="Gunawardena J."/>
            <person name="Chu W."/>
            <person name="Stover N.A."/>
            <person name="Gregory B.D."/>
            <person name="Nowacki M."/>
            <person name="Derisi J."/>
            <person name="Roy S.W."/>
            <person name="Marshall W.F."/>
            <person name="Sood P."/>
        </authorList>
    </citation>
    <scope>NUCLEOTIDE SEQUENCE [LARGE SCALE GENOMIC DNA]</scope>
    <source>
        <strain evidence="21">WM001</strain>
    </source>
</reference>
<gene>
    <name evidence="21" type="ORF">SteCoe_11829</name>
</gene>
<comment type="similarity">
    <text evidence="12">Belongs to the protein kinase superfamily. Ser/Thr protein kinase family. CDPK subfamily.</text>
</comment>
<evidence type="ECO:0000256" key="16">
    <source>
        <dbReference type="PIRSR" id="PIRSR630616-2"/>
    </source>
</evidence>
<evidence type="ECO:0000256" key="3">
    <source>
        <dbReference type="ARBA" id="ARBA00012513"/>
    </source>
</evidence>
<organism evidence="21 22">
    <name type="scientific">Stentor coeruleus</name>
    <dbReference type="NCBI Taxonomy" id="5963"/>
    <lineage>
        <taxon>Eukaryota</taxon>
        <taxon>Sar</taxon>
        <taxon>Alveolata</taxon>
        <taxon>Ciliophora</taxon>
        <taxon>Postciliodesmatophora</taxon>
        <taxon>Heterotrichea</taxon>
        <taxon>Heterotrichida</taxon>
        <taxon>Stentoridae</taxon>
        <taxon>Stentor</taxon>
    </lineage>
</organism>
<dbReference type="InterPro" id="IPR008271">
    <property type="entry name" value="Ser/Thr_kinase_AS"/>
</dbReference>
<keyword evidence="8 16" id="KW-0547">Nucleotide-binding</keyword>
<evidence type="ECO:0000256" key="1">
    <source>
        <dbReference type="ARBA" id="ARBA00001946"/>
    </source>
</evidence>
<evidence type="ECO:0000256" key="9">
    <source>
        <dbReference type="ARBA" id="ARBA00022777"/>
    </source>
</evidence>
<evidence type="ECO:0000256" key="7">
    <source>
        <dbReference type="ARBA" id="ARBA00022737"/>
    </source>
</evidence>
<dbReference type="GO" id="GO:0005524">
    <property type="term" value="F:ATP binding"/>
    <property type="evidence" value="ECO:0007669"/>
    <property type="project" value="UniProtKB-UniRule"/>
</dbReference>
<keyword evidence="7" id="KW-0677">Repeat</keyword>
<dbReference type="GO" id="GO:0004674">
    <property type="term" value="F:protein serine/threonine kinase activity"/>
    <property type="evidence" value="ECO:0007669"/>
    <property type="project" value="UniProtKB-KW"/>
</dbReference>
<evidence type="ECO:0000256" key="8">
    <source>
        <dbReference type="ARBA" id="ARBA00022741"/>
    </source>
</evidence>
<dbReference type="PANTHER" id="PTHR24350">
    <property type="entry name" value="SERINE/THREONINE-PROTEIN KINASE IAL-RELATED"/>
    <property type="match status" value="1"/>
</dbReference>
<dbReference type="PROSITE" id="PS50011">
    <property type="entry name" value="PROTEIN_KINASE_DOM"/>
    <property type="match status" value="1"/>
</dbReference>
<evidence type="ECO:0000256" key="18">
    <source>
        <dbReference type="PROSITE-ProRule" id="PRU10141"/>
    </source>
</evidence>
<dbReference type="EMBL" id="MPUH01000200">
    <property type="protein sequence ID" value="OMJ86614.1"/>
    <property type="molecule type" value="Genomic_DNA"/>
</dbReference>
<evidence type="ECO:0000256" key="5">
    <source>
        <dbReference type="ARBA" id="ARBA00022679"/>
    </source>
</evidence>
<dbReference type="InterPro" id="IPR000719">
    <property type="entry name" value="Prot_kinase_dom"/>
</dbReference>
<evidence type="ECO:0000256" key="13">
    <source>
        <dbReference type="ARBA" id="ARBA00047899"/>
    </source>
</evidence>
<feature type="domain" description="Protein kinase" evidence="20">
    <location>
        <begin position="23"/>
        <end position="274"/>
    </location>
</feature>
<dbReference type="PROSITE" id="PS00107">
    <property type="entry name" value="PROTEIN_KINASE_ATP"/>
    <property type="match status" value="1"/>
</dbReference>
<evidence type="ECO:0000256" key="15">
    <source>
        <dbReference type="PIRSR" id="PIRSR630616-1"/>
    </source>
</evidence>
<dbReference type="EC" id="2.7.11.1" evidence="3"/>
<feature type="binding site" evidence="16">
    <location>
        <begin position="150"/>
        <end position="151"/>
    </location>
    <ligand>
        <name>ATP</name>
        <dbReference type="ChEBI" id="CHEBI:30616"/>
    </ligand>
</feature>
<evidence type="ECO:0000256" key="11">
    <source>
        <dbReference type="ARBA" id="ARBA00022840"/>
    </source>
</evidence>
<dbReference type="InterPro" id="IPR011009">
    <property type="entry name" value="Kinase-like_dom_sf"/>
</dbReference>